<dbReference type="KEGG" id="nvi:103316664"/>
<dbReference type="SMR" id="A0A7M7PY87"/>
<evidence type="ECO:0000256" key="6">
    <source>
        <dbReference type="ARBA" id="ARBA00022989"/>
    </source>
</evidence>
<dbReference type="GO" id="GO:0060271">
    <property type="term" value="P:cilium assembly"/>
    <property type="evidence" value="ECO:0007669"/>
    <property type="project" value="TreeGrafter"/>
</dbReference>
<proteinExistence type="inferred from homology"/>
<dbReference type="PANTHER" id="PTHR14605:SF1">
    <property type="entry name" value="TRANSMEMBRANE PROTEIN 231"/>
    <property type="match status" value="1"/>
</dbReference>
<evidence type="ECO:0000313" key="14">
    <source>
        <dbReference type="Proteomes" id="UP000002358"/>
    </source>
</evidence>
<name>A0A7M7PY87_NASVI</name>
<comment type="subcellular location">
    <subcellularLocation>
        <location evidence="1">Cell projection</location>
        <location evidence="1">Cilium membrane</location>
        <topology evidence="1">Multi-pass membrane protein</topology>
    </subcellularLocation>
</comment>
<dbReference type="RefSeq" id="XP_031778501.1">
    <property type="nucleotide sequence ID" value="XM_031922641.2"/>
</dbReference>
<dbReference type="GO" id="GO:0032880">
    <property type="term" value="P:regulation of protein localization"/>
    <property type="evidence" value="ECO:0007669"/>
    <property type="project" value="TreeGrafter"/>
</dbReference>
<dbReference type="EnsemblMetazoa" id="XM_031922641">
    <property type="protein sequence ID" value="XP_031778501"/>
    <property type="gene ID" value="LOC103316664"/>
</dbReference>
<evidence type="ECO:0000313" key="13">
    <source>
        <dbReference type="EnsemblMetazoa" id="XP_031778501"/>
    </source>
</evidence>
<feature type="transmembrane region" description="Helical" evidence="12">
    <location>
        <begin position="21"/>
        <end position="43"/>
    </location>
</feature>
<evidence type="ECO:0000256" key="4">
    <source>
        <dbReference type="ARBA" id="ARBA00022475"/>
    </source>
</evidence>
<evidence type="ECO:0000256" key="7">
    <source>
        <dbReference type="ARBA" id="ARBA00023069"/>
    </source>
</evidence>
<dbReference type="GO" id="GO:0060170">
    <property type="term" value="C:ciliary membrane"/>
    <property type="evidence" value="ECO:0007669"/>
    <property type="project" value="UniProtKB-SubCell"/>
</dbReference>
<evidence type="ECO:0000256" key="12">
    <source>
        <dbReference type="SAM" id="Phobius"/>
    </source>
</evidence>
<keyword evidence="8 12" id="KW-0472">Membrane</keyword>
<dbReference type="OrthoDB" id="426438at2759"/>
<evidence type="ECO:0000256" key="3">
    <source>
        <dbReference type="ARBA" id="ARBA00015087"/>
    </source>
</evidence>
<reference evidence="13" key="1">
    <citation type="submission" date="2021-01" db="UniProtKB">
        <authorList>
            <consortium name="EnsemblMetazoa"/>
        </authorList>
    </citation>
    <scope>IDENTIFICATION</scope>
</reference>
<keyword evidence="14" id="KW-1185">Reference proteome</keyword>
<dbReference type="InParanoid" id="A0A7M7PY87"/>
<dbReference type="Proteomes" id="UP000002358">
    <property type="component" value="Chromosome 2"/>
</dbReference>
<comment type="similarity">
    <text evidence="2">Belongs to the TMEM231 family.</text>
</comment>
<dbReference type="InterPro" id="IPR019306">
    <property type="entry name" value="TMEM231"/>
</dbReference>
<evidence type="ECO:0000256" key="11">
    <source>
        <dbReference type="ARBA" id="ARBA00024803"/>
    </source>
</evidence>
<evidence type="ECO:0000256" key="9">
    <source>
        <dbReference type="ARBA" id="ARBA00023180"/>
    </source>
</evidence>
<evidence type="ECO:0000256" key="8">
    <source>
        <dbReference type="ARBA" id="ARBA00023136"/>
    </source>
</evidence>
<organism evidence="13 14">
    <name type="scientific">Nasonia vitripennis</name>
    <name type="common">Parasitic wasp</name>
    <dbReference type="NCBI Taxonomy" id="7425"/>
    <lineage>
        <taxon>Eukaryota</taxon>
        <taxon>Metazoa</taxon>
        <taxon>Ecdysozoa</taxon>
        <taxon>Arthropoda</taxon>
        <taxon>Hexapoda</taxon>
        <taxon>Insecta</taxon>
        <taxon>Pterygota</taxon>
        <taxon>Neoptera</taxon>
        <taxon>Endopterygota</taxon>
        <taxon>Hymenoptera</taxon>
        <taxon>Apocrita</taxon>
        <taxon>Proctotrupomorpha</taxon>
        <taxon>Chalcidoidea</taxon>
        <taxon>Pteromalidae</taxon>
        <taxon>Pteromalinae</taxon>
        <taxon>Nasonia</taxon>
    </lineage>
</organism>
<evidence type="ECO:0000256" key="1">
    <source>
        <dbReference type="ARBA" id="ARBA00004272"/>
    </source>
</evidence>
<dbReference type="AlphaFoldDB" id="A0A7M7PY87"/>
<comment type="function">
    <text evidence="11">Transmembrane component of the tectonic-like complex, a complex localized at the transition zone of primary cilia and acting as a barrier that prevents diffusion of transmembrane proteins between the cilia and plasma membranes. Required for ciliogenesis and sonic hedgehog/SHH signaling.</text>
</comment>
<protein>
    <recommendedName>
        <fullName evidence="3">Transmembrane protein 231</fullName>
    </recommendedName>
</protein>
<evidence type="ECO:0000256" key="5">
    <source>
        <dbReference type="ARBA" id="ARBA00022692"/>
    </source>
</evidence>
<evidence type="ECO:0000256" key="10">
    <source>
        <dbReference type="ARBA" id="ARBA00023273"/>
    </source>
</evidence>
<keyword evidence="4" id="KW-1003">Cell membrane</keyword>
<dbReference type="Pfam" id="PF10149">
    <property type="entry name" value="TM231"/>
    <property type="match status" value="1"/>
</dbReference>
<keyword evidence="6 12" id="KW-1133">Transmembrane helix</keyword>
<dbReference type="PANTHER" id="PTHR14605">
    <property type="entry name" value="CHST5 PROTEIN"/>
    <property type="match status" value="1"/>
</dbReference>
<keyword evidence="5 12" id="KW-0812">Transmembrane</keyword>
<keyword evidence="9" id="KW-0325">Glycoprotein</keyword>
<dbReference type="GeneID" id="103316664"/>
<dbReference type="GO" id="GO:0035869">
    <property type="term" value="C:ciliary transition zone"/>
    <property type="evidence" value="ECO:0007669"/>
    <property type="project" value="TreeGrafter"/>
</dbReference>
<sequence length="298" mass="35423">MPILDIYSSNIKYLYRVRICSISAFVVLIAVIFTLVTPFIFVYHAGGFWIRTRTYWEKPNVHFKHKYFLLIEQENSNPMICSTFTHYKDNAIKDDCHIVKIQEVDNDKNGFQDLLHFEAVFFTSKPIRSLMLLLFFNYELKEHIHVVLEAMTVIEYTVAHEVQELHFIGDLMLRQNNVLLHDEIYYLEDNSTDLNTFSLSDLLVENSNRLLSGKIDNLRVFPKLGFIKDEPVRVKAEVFYVTQSMNYQPGFWEEMKWAWMQYLSILVVVIYFVRRGLTRMFAAKRLRSYIVVPWDKIK</sequence>
<keyword evidence="10" id="KW-0966">Cell projection</keyword>
<keyword evidence="7" id="KW-0969">Cilium</keyword>
<accession>A0A7M7PY87</accession>
<feature type="transmembrane region" description="Helical" evidence="12">
    <location>
        <begin position="259"/>
        <end position="277"/>
    </location>
</feature>
<evidence type="ECO:0000256" key="2">
    <source>
        <dbReference type="ARBA" id="ARBA00009082"/>
    </source>
</evidence>